<dbReference type="InterPro" id="IPR023213">
    <property type="entry name" value="CAT-like_dom_sf"/>
</dbReference>
<dbReference type="PANTHER" id="PTHR31642">
    <property type="entry name" value="TRICHOTHECENE 3-O-ACETYLTRANSFERASE"/>
    <property type="match status" value="1"/>
</dbReference>
<dbReference type="Proteomes" id="UP001295469">
    <property type="component" value="Chromosome A04"/>
</dbReference>
<name>A0A817AKF9_BRANA</name>
<dbReference type="InterPro" id="IPR050317">
    <property type="entry name" value="Plant_Fungal_Acyltransferase"/>
</dbReference>
<dbReference type="Gene3D" id="3.30.559.10">
    <property type="entry name" value="Chloramphenicol acetyltransferase-like domain"/>
    <property type="match status" value="2"/>
</dbReference>
<protein>
    <submittedName>
        <fullName evidence="2">(rape) hypothetical protein</fullName>
    </submittedName>
</protein>
<dbReference type="EMBL" id="HG994358">
    <property type="protein sequence ID" value="CAF2269469.1"/>
    <property type="molecule type" value="Genomic_DNA"/>
</dbReference>
<dbReference type="PANTHER" id="PTHR31642:SF334">
    <property type="entry name" value="PROTEIN ECERIFERUM 26"/>
    <property type="match status" value="1"/>
</dbReference>
<proteinExistence type="inferred from homology"/>
<dbReference type="OMA" id="WVTANNC"/>
<gene>
    <name evidence="2" type="ORF">DARMORV10_A04P08330.1</name>
</gene>
<reference evidence="2" key="1">
    <citation type="submission" date="2021-01" db="EMBL/GenBank/DDBJ databases">
        <authorList>
            <consortium name="Genoscope - CEA"/>
            <person name="William W."/>
        </authorList>
    </citation>
    <scope>NUCLEOTIDE SEQUENCE</scope>
</reference>
<evidence type="ECO:0000313" key="2">
    <source>
        <dbReference type="EMBL" id="CAF2269469.1"/>
    </source>
</evidence>
<dbReference type="AlphaFoldDB" id="A0A817AKF9"/>
<dbReference type="Pfam" id="PF02458">
    <property type="entry name" value="Transferase"/>
    <property type="match status" value="1"/>
</dbReference>
<accession>A0A817AKF9</accession>
<dbReference type="Gramene" id="CDY01163">
    <property type="protein sequence ID" value="CDY01163"/>
    <property type="gene ID" value="GSBRNA2T00111242001"/>
</dbReference>
<comment type="similarity">
    <text evidence="1">Belongs to the plant acyltransferase family.</text>
</comment>
<organism evidence="2">
    <name type="scientific">Brassica napus</name>
    <name type="common">Rape</name>
    <dbReference type="NCBI Taxonomy" id="3708"/>
    <lineage>
        <taxon>Eukaryota</taxon>
        <taxon>Viridiplantae</taxon>
        <taxon>Streptophyta</taxon>
        <taxon>Embryophyta</taxon>
        <taxon>Tracheophyta</taxon>
        <taxon>Spermatophyta</taxon>
        <taxon>Magnoliopsida</taxon>
        <taxon>eudicotyledons</taxon>
        <taxon>Gunneridae</taxon>
        <taxon>Pentapetalae</taxon>
        <taxon>rosids</taxon>
        <taxon>malvids</taxon>
        <taxon>Brassicales</taxon>
        <taxon>Brassicaceae</taxon>
        <taxon>Brassiceae</taxon>
        <taxon>Brassica</taxon>
    </lineage>
</organism>
<sequence length="430" mass="48271">MGRSQEKGQGQGPIYNMRLSTVGATRATETGATHEPTGLDLAMKLHYLKAAYIYSPELASDLSVTHVKEAMFKLFDQIAWTTGRLWRRDSGRPYIKCNDCGARFVEGECNFTVEEWLSKPDRSVHDEFLVYHQPVGPELPFSPLIYVQMTRFKCRGLALGMSWANIMGDSFSLFYAFNLWVKVLSGEKIYAPETSIIDRRFQNPNPTVKDPESIKQVDPVGDLWITPNNKKMASYCFNLTVAADQMSPHFPASGNYQIPVFEVLAAIIWKSIAKVREDPEPLTVTIIRKDTNDLKPIRSIRNSQMISSVHVDFPVAEATVEELVRCMESATDERCGVDEIGESCDGSLDFIVYGAKLTFMDLSEVDLYEAKVMGKSPESVYYNVEGIGEEGLVVVYAAAKSEERVVTMTLPEEEMERVKSEFKKCGLIAP</sequence>
<evidence type="ECO:0000256" key="1">
    <source>
        <dbReference type="ARBA" id="ARBA00009861"/>
    </source>
</evidence>